<sequence>MWSTWSNGTPAGRRYVIRTWAFMVPYVLVCVSMMVTDAFDEIIGKPAGWVLAAAVSAPIIGQIWATLSLMRESDEFVRAVTAKQFIIAAGMALALATFWGFAETFAAAPHIPAWLIYPLFWACFGVIAPFVKASN</sequence>
<evidence type="ECO:0000313" key="3">
    <source>
        <dbReference type="Proteomes" id="UP001501352"/>
    </source>
</evidence>
<keyword evidence="3" id="KW-1185">Reference proteome</keyword>
<comment type="caution">
    <text evidence="2">The sequence shown here is derived from an EMBL/GenBank/DDBJ whole genome shotgun (WGS) entry which is preliminary data.</text>
</comment>
<keyword evidence="1" id="KW-0812">Transmembrane</keyword>
<accession>A0ABP3RJ79</accession>
<feature type="transmembrane region" description="Helical" evidence="1">
    <location>
        <begin position="47"/>
        <end position="70"/>
    </location>
</feature>
<dbReference type="RefSeq" id="WP_343789254.1">
    <property type="nucleotide sequence ID" value="NZ_BAAAGA010000001.1"/>
</dbReference>
<reference evidence="3" key="1">
    <citation type="journal article" date="2019" name="Int. J. Syst. Evol. Microbiol.">
        <title>The Global Catalogue of Microorganisms (GCM) 10K type strain sequencing project: providing services to taxonomists for standard genome sequencing and annotation.</title>
        <authorList>
            <consortium name="The Broad Institute Genomics Platform"/>
            <consortium name="The Broad Institute Genome Sequencing Center for Infectious Disease"/>
            <person name="Wu L."/>
            <person name="Ma J."/>
        </authorList>
    </citation>
    <scope>NUCLEOTIDE SEQUENCE [LARGE SCALE GENOMIC DNA]</scope>
    <source>
        <strain evidence="3">JCM 12928</strain>
    </source>
</reference>
<evidence type="ECO:0000256" key="1">
    <source>
        <dbReference type="SAM" id="Phobius"/>
    </source>
</evidence>
<protein>
    <submittedName>
        <fullName evidence="2">Uncharacterized protein</fullName>
    </submittedName>
</protein>
<keyword evidence="1" id="KW-1133">Transmembrane helix</keyword>
<evidence type="ECO:0000313" key="2">
    <source>
        <dbReference type="EMBL" id="GAA0611426.1"/>
    </source>
</evidence>
<proteinExistence type="predicted"/>
<keyword evidence="1" id="KW-0472">Membrane</keyword>
<dbReference type="Proteomes" id="UP001501352">
    <property type="component" value="Unassembled WGS sequence"/>
</dbReference>
<feature type="transmembrane region" description="Helical" evidence="1">
    <location>
        <begin position="82"/>
        <end position="102"/>
    </location>
</feature>
<feature type="transmembrane region" description="Helical" evidence="1">
    <location>
        <begin position="15"/>
        <end position="35"/>
    </location>
</feature>
<feature type="transmembrane region" description="Helical" evidence="1">
    <location>
        <begin position="114"/>
        <end position="131"/>
    </location>
</feature>
<gene>
    <name evidence="2" type="ORF">GCM10009422_02890</name>
</gene>
<dbReference type="EMBL" id="BAAAGA010000001">
    <property type="protein sequence ID" value="GAA0611426.1"/>
    <property type="molecule type" value="Genomic_DNA"/>
</dbReference>
<name>A0ABP3RJ79_9CAUL</name>
<organism evidence="2 3">
    <name type="scientific">Brevundimonas kwangchunensis</name>
    <dbReference type="NCBI Taxonomy" id="322163"/>
    <lineage>
        <taxon>Bacteria</taxon>
        <taxon>Pseudomonadati</taxon>
        <taxon>Pseudomonadota</taxon>
        <taxon>Alphaproteobacteria</taxon>
        <taxon>Caulobacterales</taxon>
        <taxon>Caulobacteraceae</taxon>
        <taxon>Brevundimonas</taxon>
    </lineage>
</organism>